<dbReference type="Gene3D" id="3.50.50.60">
    <property type="entry name" value="FAD/NAD(P)-binding domain"/>
    <property type="match status" value="1"/>
</dbReference>
<evidence type="ECO:0000313" key="2">
    <source>
        <dbReference type="EMBL" id="KAF6031330.1"/>
    </source>
</evidence>
<dbReference type="Pfam" id="PF01266">
    <property type="entry name" value="DAO"/>
    <property type="match status" value="1"/>
</dbReference>
<dbReference type="EMBL" id="VXIV02001624">
    <property type="protein sequence ID" value="KAF6031330.1"/>
    <property type="molecule type" value="Genomic_DNA"/>
</dbReference>
<proteinExistence type="predicted"/>
<dbReference type="AlphaFoldDB" id="A0A7J7JY53"/>
<gene>
    <name evidence="2" type="ORF">EB796_010363</name>
</gene>
<dbReference type="OrthoDB" id="498204at2759"/>
<keyword evidence="3" id="KW-1185">Reference proteome</keyword>
<comment type="caution">
    <text evidence="2">The sequence shown here is derived from an EMBL/GenBank/DDBJ whole genome shotgun (WGS) entry which is preliminary data.</text>
</comment>
<dbReference type="GO" id="GO:0005759">
    <property type="term" value="C:mitochondrial matrix"/>
    <property type="evidence" value="ECO:0007669"/>
    <property type="project" value="TreeGrafter"/>
</dbReference>
<evidence type="ECO:0000259" key="1">
    <source>
        <dbReference type="Pfam" id="PF01266"/>
    </source>
</evidence>
<sequence length="371" mass="41763">MYSCQRVAALIKRSPLPKHVLPCITSQGYCDTSNNGNVAASRKKLPYHSRVVVCGGGIVGCSIAYHLTMMGEDDVVVLEKNRIGEGATSYSAGIVGQLKSTAFETRAIQYTIELYKSLSEEHGLNWVKSGALFLARTPDRLHKLERHHQTARYIGTETQLLCKDEMAEKYPYIGGDDLLGSLWIPEDIIVHSQQITPLLRKLAEQNGATFIEDCSLLSVHTDKHRRVVTSLDTSEGEIKCDYFINAAGQWARMVGKLSTPRVRVPIHSVEHYYMLAQPQDVIDENMPVIRDYDNHCYFRMWGNSIMAGAFEAVAKPIFHDGVPETFNCAKDRLKEDWDQLQFTLDKVCKLHTTAVVCLYKGCGYRHRGFLS</sequence>
<dbReference type="Gene3D" id="3.30.9.10">
    <property type="entry name" value="D-Amino Acid Oxidase, subunit A, domain 2"/>
    <property type="match status" value="1"/>
</dbReference>
<dbReference type="PANTHER" id="PTHR13847">
    <property type="entry name" value="SARCOSINE DEHYDROGENASE-RELATED"/>
    <property type="match status" value="1"/>
</dbReference>
<dbReference type="PANTHER" id="PTHR13847:SF193">
    <property type="entry name" value="PYRUVATE DEHYDROGENASE PHOSPHATASE REGULATORY SUBUNIT, MITOCHONDRIAL"/>
    <property type="match status" value="1"/>
</dbReference>
<organism evidence="2 3">
    <name type="scientific">Bugula neritina</name>
    <name type="common">Brown bryozoan</name>
    <name type="synonym">Sertularia neritina</name>
    <dbReference type="NCBI Taxonomy" id="10212"/>
    <lineage>
        <taxon>Eukaryota</taxon>
        <taxon>Metazoa</taxon>
        <taxon>Spiralia</taxon>
        <taxon>Lophotrochozoa</taxon>
        <taxon>Bryozoa</taxon>
        <taxon>Gymnolaemata</taxon>
        <taxon>Cheilostomatida</taxon>
        <taxon>Flustrina</taxon>
        <taxon>Buguloidea</taxon>
        <taxon>Bugulidae</taxon>
        <taxon>Bugula</taxon>
    </lineage>
</organism>
<accession>A0A7J7JY53</accession>
<dbReference type="InterPro" id="IPR036188">
    <property type="entry name" value="FAD/NAD-bd_sf"/>
</dbReference>
<protein>
    <submittedName>
        <fullName evidence="2">PDPR</fullName>
    </submittedName>
</protein>
<dbReference type="SUPFAM" id="SSF51905">
    <property type="entry name" value="FAD/NAD(P)-binding domain"/>
    <property type="match status" value="1"/>
</dbReference>
<evidence type="ECO:0000313" key="3">
    <source>
        <dbReference type="Proteomes" id="UP000593567"/>
    </source>
</evidence>
<dbReference type="Proteomes" id="UP000593567">
    <property type="component" value="Unassembled WGS sequence"/>
</dbReference>
<dbReference type="InterPro" id="IPR006076">
    <property type="entry name" value="FAD-dep_OxRdtase"/>
</dbReference>
<name>A0A7J7JY53_BUGNE</name>
<feature type="domain" description="FAD dependent oxidoreductase" evidence="1">
    <location>
        <begin position="50"/>
        <end position="365"/>
    </location>
</feature>
<dbReference type="SUPFAM" id="SSF54373">
    <property type="entry name" value="FAD-linked reductases, C-terminal domain"/>
    <property type="match status" value="1"/>
</dbReference>
<reference evidence="2" key="1">
    <citation type="submission" date="2020-06" db="EMBL/GenBank/DDBJ databases">
        <title>Draft genome of Bugula neritina, a colonial animal packing powerful symbionts and potential medicines.</title>
        <authorList>
            <person name="Rayko M."/>
        </authorList>
    </citation>
    <scope>NUCLEOTIDE SEQUENCE [LARGE SCALE GENOMIC DNA]</scope>
    <source>
        <strain evidence="2">Kwan_BN1</strain>
    </source>
</reference>